<dbReference type="Gene3D" id="3.40.50.1910">
    <property type="match status" value="2"/>
</dbReference>
<dbReference type="InterPro" id="IPR027482">
    <property type="entry name" value="Sec1-like_dom2"/>
</dbReference>
<feature type="region of interest" description="Disordered" evidence="2">
    <location>
        <begin position="1"/>
        <end position="38"/>
    </location>
</feature>
<dbReference type="PANTHER" id="PTHR11679">
    <property type="entry name" value="VESICLE PROTEIN SORTING-ASSOCIATED"/>
    <property type="match status" value="1"/>
</dbReference>
<dbReference type="Gene3D" id="1.25.40.850">
    <property type="match status" value="1"/>
</dbReference>
<proteinExistence type="inferred from homology"/>
<gene>
    <name evidence="3" type="ORF">CYY_009357</name>
</gene>
<reference evidence="3" key="1">
    <citation type="submission" date="2020-01" db="EMBL/GenBank/DDBJ databases">
        <title>Development of genomics and gene disruption for Polysphondylium violaceum indicates a role for the polyketide synthase stlB in stalk morphogenesis.</title>
        <authorList>
            <person name="Narita B."/>
            <person name="Kawabe Y."/>
            <person name="Kin K."/>
            <person name="Saito T."/>
            <person name="Gibbs R."/>
            <person name="Kuspa A."/>
            <person name="Muzny D."/>
            <person name="Queller D."/>
            <person name="Richards S."/>
            <person name="Strassman J."/>
            <person name="Sucgang R."/>
            <person name="Worley K."/>
            <person name="Schaap P."/>
        </authorList>
    </citation>
    <scope>NUCLEOTIDE SEQUENCE</scope>
    <source>
        <strain evidence="3">QSvi11</strain>
    </source>
</reference>
<dbReference type="OrthoDB" id="10262287at2759"/>
<dbReference type="EMBL" id="AJWJ01000688">
    <property type="protein sequence ID" value="KAF2069320.1"/>
    <property type="molecule type" value="Genomic_DNA"/>
</dbReference>
<name>A0A8J4PLY7_9MYCE</name>
<dbReference type="Proteomes" id="UP000695562">
    <property type="component" value="Unassembled WGS sequence"/>
</dbReference>
<comment type="caution">
    <text evidence="3">The sequence shown here is derived from an EMBL/GenBank/DDBJ whole genome shotgun (WGS) entry which is preliminary data.</text>
</comment>
<dbReference type="Pfam" id="PF00995">
    <property type="entry name" value="Sec1"/>
    <property type="match status" value="1"/>
</dbReference>
<evidence type="ECO:0000313" key="3">
    <source>
        <dbReference type="EMBL" id="KAF2069320.1"/>
    </source>
</evidence>
<evidence type="ECO:0000256" key="2">
    <source>
        <dbReference type="SAM" id="MobiDB-lite"/>
    </source>
</evidence>
<dbReference type="InterPro" id="IPR036045">
    <property type="entry name" value="Sec1-like_sf"/>
</dbReference>
<evidence type="ECO:0000256" key="1">
    <source>
        <dbReference type="ARBA" id="ARBA00009884"/>
    </source>
</evidence>
<feature type="compositionally biased region" description="Low complexity" evidence="2">
    <location>
        <begin position="8"/>
        <end position="24"/>
    </location>
</feature>
<evidence type="ECO:0008006" key="5">
    <source>
        <dbReference type="Google" id="ProtNLM"/>
    </source>
</evidence>
<comment type="similarity">
    <text evidence="1">Belongs to the STXBP/unc-18/SEC1 family.</text>
</comment>
<dbReference type="SUPFAM" id="SSF56815">
    <property type="entry name" value="Sec1/munc18-like (SM) proteins"/>
    <property type="match status" value="1"/>
</dbReference>
<dbReference type="Gene3D" id="3.40.50.2060">
    <property type="match status" value="1"/>
</dbReference>
<accession>A0A8J4PLY7</accession>
<feature type="compositionally biased region" description="Low complexity" evidence="2">
    <location>
        <begin position="645"/>
        <end position="666"/>
    </location>
</feature>
<protein>
    <recommendedName>
        <fullName evidence="5">Sec1-like family protein</fullName>
    </recommendedName>
</protein>
<sequence length="722" mass="81596">MFDRLKKSTNTSKPSTSTSNNNSNEIPPLDSNAAKQQTKSLFKKSNSSFVPLSSTINNPSIPPQQQQPKSILTQTTDVDSILYLSPIRDQYKQNFARLIKSIQFSDQSLPIALVIDPKIIGLFNLFIDVPFLKINGVEKIYELKNSRLDTECKNIIYVMRPKVRYIYTISDHIRQHLFDYMKKDYSMIYIPRVDPICQRVLEGQGVYGNFRSFHQFHLDLIPFDNDVLSMELPSMYKHFLLDNDKSIIHFIAKSIMHLQSLFGLIPIVKGKGRAAKGVMEMISRMKKDMLTDMPDSLVVSKEIDTLIIIDRQVDFITPLCSPLTYEGLVDEYFSINNNLCLVDQVIMDNASIANASSNNAVNNQNINKKVPFPMHSGDRVYQEIRDKNFSSLMGAGGVLNKKAKQQFDDKKSLTGNESLSALKELMRKVNASQKEEHALRVHVGIAERIYDITSSTYFQNRLDCEQKLLAGVDIFLAEKYLEDCINIKDPLLKVLRILCLSSHTMSGIPIQEYESFKSKIVQTYGCGLLITFNQLEKAGLIHLRKSDGKQSPNTIGNSANGNLSFEYLKEHLNLIIEDIDENNPTDISYVFSGYAPISVRLVQYAMGKGWKQIEDALKLLPGPTFEENQLFSTGSSSKDKDKESTSSFSSNNSSNNNNSNNSNMNNNGNQSLPITFVYYLGGVTFTEISALRFLGQQQKRKYIILTTKLINGDSLLDSFIEA</sequence>
<dbReference type="GO" id="GO:0016192">
    <property type="term" value="P:vesicle-mediated transport"/>
    <property type="evidence" value="ECO:0007669"/>
    <property type="project" value="InterPro"/>
</dbReference>
<dbReference type="InterPro" id="IPR001619">
    <property type="entry name" value="Sec1-like"/>
</dbReference>
<dbReference type="InterPro" id="IPR043155">
    <property type="entry name" value="VPS33_dom3b"/>
</dbReference>
<dbReference type="InterPro" id="IPR043154">
    <property type="entry name" value="Sec-1-like_dom1"/>
</dbReference>
<organism evidence="3 4">
    <name type="scientific">Polysphondylium violaceum</name>
    <dbReference type="NCBI Taxonomy" id="133409"/>
    <lineage>
        <taxon>Eukaryota</taxon>
        <taxon>Amoebozoa</taxon>
        <taxon>Evosea</taxon>
        <taxon>Eumycetozoa</taxon>
        <taxon>Dictyostelia</taxon>
        <taxon>Dictyosteliales</taxon>
        <taxon>Dictyosteliaceae</taxon>
        <taxon>Polysphondylium</taxon>
    </lineage>
</organism>
<keyword evidence="4" id="KW-1185">Reference proteome</keyword>
<dbReference type="AlphaFoldDB" id="A0A8J4PLY7"/>
<evidence type="ECO:0000313" key="4">
    <source>
        <dbReference type="Proteomes" id="UP000695562"/>
    </source>
</evidence>
<feature type="region of interest" description="Disordered" evidence="2">
    <location>
        <begin position="630"/>
        <end position="666"/>
    </location>
</feature>